<dbReference type="InterPro" id="IPR037066">
    <property type="entry name" value="Plug_dom_sf"/>
</dbReference>
<feature type="domain" description="TonB-dependent receptor-like beta-barrel" evidence="11">
    <location>
        <begin position="394"/>
        <end position="989"/>
    </location>
</feature>
<dbReference type="Pfam" id="PF13715">
    <property type="entry name" value="CarbopepD_reg_2"/>
    <property type="match status" value="1"/>
</dbReference>
<keyword evidence="7 8" id="KW-0998">Cell outer membrane</keyword>
<dbReference type="PROSITE" id="PS52016">
    <property type="entry name" value="TONB_DEPENDENT_REC_3"/>
    <property type="match status" value="1"/>
</dbReference>
<dbReference type="RefSeq" id="WP_169670810.1">
    <property type="nucleotide sequence ID" value="NZ_JABBHF010000002.1"/>
</dbReference>
<evidence type="ECO:0000256" key="3">
    <source>
        <dbReference type="ARBA" id="ARBA00022452"/>
    </source>
</evidence>
<dbReference type="Proteomes" id="UP000746690">
    <property type="component" value="Unassembled WGS sequence"/>
</dbReference>
<dbReference type="Pfam" id="PF00593">
    <property type="entry name" value="TonB_dep_Rec_b-barrel"/>
    <property type="match status" value="1"/>
</dbReference>
<dbReference type="SUPFAM" id="SSF49464">
    <property type="entry name" value="Carboxypeptidase regulatory domain-like"/>
    <property type="match status" value="1"/>
</dbReference>
<dbReference type="InterPro" id="IPR008969">
    <property type="entry name" value="CarboxyPept-like_regulatory"/>
</dbReference>
<dbReference type="InterPro" id="IPR039426">
    <property type="entry name" value="TonB-dep_rcpt-like"/>
</dbReference>
<dbReference type="Pfam" id="PF07715">
    <property type="entry name" value="Plug"/>
    <property type="match status" value="1"/>
</dbReference>
<evidence type="ECO:0000256" key="1">
    <source>
        <dbReference type="ARBA" id="ARBA00004571"/>
    </source>
</evidence>
<dbReference type="InterPro" id="IPR000531">
    <property type="entry name" value="Beta-barrel_TonB"/>
</dbReference>
<reference evidence="13 14" key="1">
    <citation type="submission" date="2020-04" db="EMBL/GenBank/DDBJ databases">
        <title>A Flavivirga sp. nov.</title>
        <authorList>
            <person name="Sun X."/>
        </authorList>
    </citation>
    <scope>NUCLEOTIDE SEQUENCE [LARGE SCALE GENOMIC DNA]</scope>
    <source>
        <strain evidence="13 14">Y03</strain>
    </source>
</reference>
<keyword evidence="4 8" id="KW-0812">Transmembrane</keyword>
<evidence type="ECO:0000256" key="10">
    <source>
        <dbReference type="SAM" id="SignalP"/>
    </source>
</evidence>
<keyword evidence="3 8" id="KW-1134">Transmembrane beta strand</keyword>
<comment type="caution">
    <text evidence="13">The sequence shown here is derived from an EMBL/GenBank/DDBJ whole genome shotgun (WGS) entry which is preliminary data.</text>
</comment>
<keyword evidence="14" id="KW-1185">Reference proteome</keyword>
<dbReference type="Gene3D" id="2.40.170.20">
    <property type="entry name" value="TonB-dependent receptor, beta-barrel domain"/>
    <property type="match status" value="1"/>
</dbReference>
<evidence type="ECO:0000256" key="4">
    <source>
        <dbReference type="ARBA" id="ARBA00022692"/>
    </source>
</evidence>
<keyword evidence="5 9" id="KW-0798">TonB box</keyword>
<dbReference type="InterPro" id="IPR023996">
    <property type="entry name" value="TonB-dep_OMP_SusC/RagA"/>
</dbReference>
<keyword evidence="6 8" id="KW-0472">Membrane</keyword>
<dbReference type="InterPro" id="IPR023997">
    <property type="entry name" value="TonB-dep_OMP_SusC/RagA_CS"/>
</dbReference>
<evidence type="ECO:0000256" key="7">
    <source>
        <dbReference type="ARBA" id="ARBA00023237"/>
    </source>
</evidence>
<evidence type="ECO:0000259" key="12">
    <source>
        <dbReference type="Pfam" id="PF07715"/>
    </source>
</evidence>
<dbReference type="NCBIfam" id="TIGR04056">
    <property type="entry name" value="OMP_RagA_SusC"/>
    <property type="match status" value="1"/>
</dbReference>
<organism evidence="13 14">
    <name type="scientific">Flavivirga algicola</name>
    <dbReference type="NCBI Taxonomy" id="2729136"/>
    <lineage>
        <taxon>Bacteria</taxon>
        <taxon>Pseudomonadati</taxon>
        <taxon>Bacteroidota</taxon>
        <taxon>Flavobacteriia</taxon>
        <taxon>Flavobacteriales</taxon>
        <taxon>Flavobacteriaceae</taxon>
        <taxon>Flavivirga</taxon>
    </lineage>
</organism>
<evidence type="ECO:0000256" key="2">
    <source>
        <dbReference type="ARBA" id="ARBA00022448"/>
    </source>
</evidence>
<keyword evidence="13" id="KW-0675">Receptor</keyword>
<gene>
    <name evidence="13" type="ORF">HHX25_05075</name>
</gene>
<feature type="domain" description="TonB-dependent receptor plug" evidence="12">
    <location>
        <begin position="125"/>
        <end position="231"/>
    </location>
</feature>
<keyword evidence="2 8" id="KW-0813">Transport</keyword>
<evidence type="ECO:0000313" key="13">
    <source>
        <dbReference type="EMBL" id="NMH86866.1"/>
    </source>
</evidence>
<proteinExistence type="inferred from homology"/>
<evidence type="ECO:0000256" key="9">
    <source>
        <dbReference type="RuleBase" id="RU003357"/>
    </source>
</evidence>
<dbReference type="EMBL" id="JABBHF010000002">
    <property type="protein sequence ID" value="NMH86866.1"/>
    <property type="molecule type" value="Genomic_DNA"/>
</dbReference>
<comment type="similarity">
    <text evidence="8 9">Belongs to the TonB-dependent receptor family.</text>
</comment>
<dbReference type="InterPro" id="IPR012910">
    <property type="entry name" value="Plug_dom"/>
</dbReference>
<dbReference type="InterPro" id="IPR036942">
    <property type="entry name" value="Beta-barrel_TonB_sf"/>
</dbReference>
<evidence type="ECO:0000256" key="5">
    <source>
        <dbReference type="ARBA" id="ARBA00023077"/>
    </source>
</evidence>
<feature type="signal peptide" evidence="10">
    <location>
        <begin position="1"/>
        <end position="31"/>
    </location>
</feature>
<evidence type="ECO:0000313" key="14">
    <source>
        <dbReference type="Proteomes" id="UP000746690"/>
    </source>
</evidence>
<protein>
    <submittedName>
        <fullName evidence="13">TonB-dependent receptor</fullName>
    </submittedName>
</protein>
<accession>A0ABX1RTI9</accession>
<dbReference type="Gene3D" id="2.170.130.10">
    <property type="entry name" value="TonB-dependent receptor, plug domain"/>
    <property type="match status" value="1"/>
</dbReference>
<comment type="subcellular location">
    <subcellularLocation>
        <location evidence="1 8">Cell outer membrane</location>
        <topology evidence="1 8">Multi-pass membrane protein</topology>
    </subcellularLocation>
</comment>
<evidence type="ECO:0000256" key="8">
    <source>
        <dbReference type="PROSITE-ProRule" id="PRU01360"/>
    </source>
</evidence>
<dbReference type="NCBIfam" id="TIGR04057">
    <property type="entry name" value="SusC_RagA_signa"/>
    <property type="match status" value="1"/>
</dbReference>
<name>A0ABX1RTI9_9FLAO</name>
<dbReference type="SUPFAM" id="SSF56935">
    <property type="entry name" value="Porins"/>
    <property type="match status" value="1"/>
</dbReference>
<sequence>MKLNKKNQRRKGWSKLLLFAFIFSLSFSIQAQSQQINVSGTVTNSEDGLPIPGVAVIVKGTSNGAVTDFDGLFSIRTKLGDQLYVSYLGMESKTVEVTGTEMNISLSPSLEDLEEVVVIGYGTVKKKEVTGAVSSVKAEDIEQIVTSDLGIALQGQMPGVNVISSPEPGAPSQILIRGITSVAGDSEPLYVVDGLIQEGNPLISPNEIQSIDVLKDAASTAIYGTRGAAGVILITTKQGQAGSLSVRANSNYGIKRLDRTAVRLMNANQQTYFDLIARRNVSGGLGDDEIDIIGLGGASRLQLNTNLFNNVVIDDQPTQNHFVSISGGSKDITYSVSTGFFQEKGSQVGASFDRFNIRANTNYKHGKWDIRANISLNSERREFTPGGLINQLIRYRPYNQDLTTLEPDEVVVNLGGENGNRANFVLNSFENERHQDVVRTQTNININYDIFEGMRLTGRYGLSTNNLFERRFNPFRQVLQINGGNVDWSPPSSSNVRNDAARTKNQSFDLYGTYKFNIEDIHDFTFTAGMTWEDYHTERFFAQRDGVLNNSIKTLNGTSENPQVGSGRDREHTILGVIARIQYGYKGRYLLSSSVRRDASSRFGKNNRSNIFPSAAFAWNVSDEKFWSHTKNVINSLKFRLSYGEVGNESFGDYAFDASITPNIDYVFGSGTGDLANGAIQTGFANPNVKWETSIQKNIGVDIGLFKNRLTLAAEYYDKTNEDMLFPIGITPSASGLRNATVVLNIGNMTNKGFEFAARYRPNLGKLKMTLGGTFTTNENKITRIEGNKEPIYNIDFGLRGTPITVLAEGYEAGAFFMHTTDGIIKTQEELDEYSLLDTDIEPQLGDVRFVDNNGDGAITNADRVYSGSGLPEYEIGFNLNADYKGFDLSMNWYAALGQELVNSARYEAFAQGRHEDLVYQWSESNPTSNIPSSRGPEHINYQGFSDLWVEDGSYIRLRQATLGYSFSKKFLDKIGGMNKLRLYVSAQNPLTITDYKGYDPEVGGNTVRRGIDRDQYPRTALYLVGLDLNF</sequence>
<evidence type="ECO:0000256" key="6">
    <source>
        <dbReference type="ARBA" id="ARBA00023136"/>
    </source>
</evidence>
<evidence type="ECO:0000259" key="11">
    <source>
        <dbReference type="Pfam" id="PF00593"/>
    </source>
</evidence>
<keyword evidence="10" id="KW-0732">Signal</keyword>
<dbReference type="Gene3D" id="2.60.40.1120">
    <property type="entry name" value="Carboxypeptidase-like, regulatory domain"/>
    <property type="match status" value="1"/>
</dbReference>
<feature type="chain" id="PRO_5046403801" evidence="10">
    <location>
        <begin position="32"/>
        <end position="1031"/>
    </location>
</feature>